<comment type="caution">
    <text evidence="2">The sequence shown here is derived from an EMBL/GenBank/DDBJ whole genome shotgun (WGS) entry which is preliminary data.</text>
</comment>
<dbReference type="SUPFAM" id="SSF54523">
    <property type="entry name" value="Pili subunits"/>
    <property type="match status" value="1"/>
</dbReference>
<evidence type="ECO:0000313" key="3">
    <source>
        <dbReference type="Proteomes" id="UP000815846"/>
    </source>
</evidence>
<keyword evidence="1" id="KW-1133">Transmembrane helix</keyword>
<evidence type="ECO:0000313" key="2">
    <source>
        <dbReference type="EMBL" id="TYK67151.1"/>
    </source>
</evidence>
<dbReference type="RefSeq" id="WP_101343298.1">
    <property type="nucleotide sequence ID" value="NZ_PJAI02000001.1"/>
</dbReference>
<dbReference type="InterPro" id="IPR045584">
    <property type="entry name" value="Pilin-like"/>
</dbReference>
<proteinExistence type="predicted"/>
<dbReference type="InterPro" id="IPR012902">
    <property type="entry name" value="N_methyl_site"/>
</dbReference>
<keyword evidence="1" id="KW-0812">Transmembrane</keyword>
<evidence type="ECO:0000256" key="1">
    <source>
        <dbReference type="SAM" id="Phobius"/>
    </source>
</evidence>
<accession>A0ABY3N1B5</accession>
<dbReference type="EMBL" id="PJAI02000001">
    <property type="protein sequence ID" value="TYK67151.1"/>
    <property type="molecule type" value="Genomic_DNA"/>
</dbReference>
<name>A0ABY3N1B5_9GAMM</name>
<gene>
    <name evidence="2" type="ORF">CWS31_001035</name>
</gene>
<keyword evidence="1" id="KW-0472">Membrane</keyword>
<dbReference type="NCBIfam" id="TIGR02532">
    <property type="entry name" value="IV_pilin_GFxxxE"/>
    <property type="match status" value="1"/>
</dbReference>
<dbReference type="Proteomes" id="UP000815846">
    <property type="component" value="Unassembled WGS sequence"/>
</dbReference>
<dbReference type="PROSITE" id="PS00409">
    <property type="entry name" value="PROKAR_NTER_METHYL"/>
    <property type="match status" value="1"/>
</dbReference>
<feature type="transmembrane region" description="Helical" evidence="1">
    <location>
        <begin position="21"/>
        <end position="44"/>
    </location>
</feature>
<protein>
    <submittedName>
        <fullName evidence="2">Type II secretion system protein</fullName>
    </submittedName>
</protein>
<organism evidence="2 3">
    <name type="scientific">Colwellia echini</name>
    <dbReference type="NCBI Taxonomy" id="1982103"/>
    <lineage>
        <taxon>Bacteria</taxon>
        <taxon>Pseudomonadati</taxon>
        <taxon>Pseudomonadota</taxon>
        <taxon>Gammaproteobacteria</taxon>
        <taxon>Alteromonadales</taxon>
        <taxon>Colwelliaceae</taxon>
        <taxon>Colwellia</taxon>
    </lineage>
</organism>
<sequence>MPLIKSKSYVLAQKNNKGFTLLEMILVIIILGIMGAGISGFITLSTQTYLNATNRDELVGNARFVIERLNRELRNALPNSIRIKDYNGGQSQCLQFTPIAASTVYSDIPVAPEVASETLTVIPFNNAIGNSYQCDDNDSDSENHCDGLVTVYPLTNDDIYQGHNDITGKTFLFEKVAATDITLENAVHFNEDSPTQRLYLINNQVSYCATSGFIYRYEEPITIGDQVTPPASNNAMVKMAGYLNNNLPFNYQPATLKRNAVVQIHLAFAKNDESYVFNHEIHINNVP</sequence>
<reference evidence="2 3" key="1">
    <citation type="submission" date="2019-08" db="EMBL/GenBank/DDBJ databases">
        <title>Microbe sample from Colwellia echini.</title>
        <authorList>
            <person name="Christiansen L."/>
            <person name="Pathiraja D."/>
            <person name="Schultz-Johansen M."/>
            <person name="Choi I.-G."/>
            <person name="Stougaard P."/>
        </authorList>
    </citation>
    <scope>NUCLEOTIDE SEQUENCE [LARGE SCALE GENOMIC DNA]</scope>
    <source>
        <strain evidence="2 3">A3</strain>
    </source>
</reference>
<keyword evidence="3" id="KW-1185">Reference proteome</keyword>
<dbReference type="Pfam" id="PF07963">
    <property type="entry name" value="N_methyl"/>
    <property type="match status" value="1"/>
</dbReference>